<keyword evidence="2 4" id="KW-0808">Transferase</keyword>
<gene>
    <name evidence="4" type="primary">rsmD</name>
    <name evidence="4" type="ORF">DY023_12895</name>
</gene>
<dbReference type="SUPFAM" id="SSF53335">
    <property type="entry name" value="S-adenosyl-L-methionine-dependent methyltransferases"/>
    <property type="match status" value="1"/>
</dbReference>
<proteinExistence type="predicted"/>
<dbReference type="GO" id="GO:0052913">
    <property type="term" value="F:16S rRNA (guanine(966)-N(2))-methyltransferase activity"/>
    <property type="evidence" value="ECO:0007669"/>
    <property type="project" value="UniProtKB-EC"/>
</dbReference>
<reference evidence="4 5" key="1">
    <citation type="submission" date="2018-08" db="EMBL/GenBank/DDBJ databases">
        <title>Isolation, diversity and antifungal activity of Actinobacteria from cow dung.</title>
        <authorList>
            <person name="Ling L."/>
        </authorList>
    </citation>
    <scope>NUCLEOTIDE SEQUENCE [LARGE SCALE GENOMIC DNA]</scope>
    <source>
        <strain evidence="4 5">NEAU-LLE</strain>
    </source>
</reference>
<sequence>MHPSLLKPADVTCRPPARDHALSTTRSKLLPPSLLCRRKRPRGRVCRLRANLHIRPCGRERRPDARHAYESDHATTGPRRHVSYREQVTRIIAGAARGLRLDVPSAGTRPTSDRVRESLFGSLESMDVVDGARVLDLYAGSGALGLEAWSRGAASVDLVEKSRPAAAIVRRNIATVAKALGARPAAARVHEGAVHGFLQRSAGTFDLVFTDPPYDLDDAAMTADLTALAPLLSADAIVVIERAKRSTPPDLDAAGLSLVREKTYGDTRVWWAEPAQVG</sequence>
<feature type="region of interest" description="Disordered" evidence="3">
    <location>
        <begin position="61"/>
        <end position="81"/>
    </location>
</feature>
<dbReference type="OrthoDB" id="9803017at2"/>
<dbReference type="PROSITE" id="PS00092">
    <property type="entry name" value="N6_MTASE"/>
    <property type="match status" value="1"/>
</dbReference>
<dbReference type="GO" id="GO:0003676">
    <property type="term" value="F:nucleic acid binding"/>
    <property type="evidence" value="ECO:0007669"/>
    <property type="project" value="InterPro"/>
</dbReference>
<dbReference type="EC" id="2.1.1.171" evidence="4"/>
<keyword evidence="5" id="KW-1185">Reference proteome</keyword>
<dbReference type="InterPro" id="IPR004398">
    <property type="entry name" value="RNA_MeTrfase_RsmD"/>
</dbReference>
<accession>A0A371NT78</accession>
<dbReference type="PANTHER" id="PTHR43542:SF1">
    <property type="entry name" value="METHYLTRANSFERASE"/>
    <property type="match status" value="1"/>
</dbReference>
<evidence type="ECO:0000256" key="3">
    <source>
        <dbReference type="SAM" id="MobiDB-lite"/>
    </source>
</evidence>
<dbReference type="NCBIfam" id="TIGR00095">
    <property type="entry name" value="16S rRNA (guanine(966)-N(2))-methyltransferase RsmD"/>
    <property type="match status" value="1"/>
</dbReference>
<evidence type="ECO:0000256" key="1">
    <source>
        <dbReference type="ARBA" id="ARBA00022603"/>
    </source>
</evidence>
<dbReference type="Pfam" id="PF03602">
    <property type="entry name" value="Cons_hypoth95"/>
    <property type="match status" value="1"/>
</dbReference>
<comment type="caution">
    <text evidence="4">The sequence shown here is derived from an EMBL/GenBank/DDBJ whole genome shotgun (WGS) entry which is preliminary data.</text>
</comment>
<protein>
    <submittedName>
        <fullName evidence="4">16S rRNA (Guanine(966)-N(2))-methyltransferase RsmD</fullName>
        <ecNumber evidence="4">2.1.1.171</ecNumber>
    </submittedName>
</protein>
<feature type="compositionally biased region" description="Basic and acidic residues" evidence="3">
    <location>
        <begin position="61"/>
        <end position="73"/>
    </location>
</feature>
<organism evidence="4 5">
    <name type="scientific">Microbacterium bovistercoris</name>
    <dbReference type="NCBI Taxonomy" id="2293570"/>
    <lineage>
        <taxon>Bacteria</taxon>
        <taxon>Bacillati</taxon>
        <taxon>Actinomycetota</taxon>
        <taxon>Actinomycetes</taxon>
        <taxon>Micrococcales</taxon>
        <taxon>Microbacteriaceae</taxon>
        <taxon>Microbacterium</taxon>
    </lineage>
</organism>
<keyword evidence="1 4" id="KW-0489">Methyltransferase</keyword>
<feature type="region of interest" description="Disordered" evidence="3">
    <location>
        <begin position="1"/>
        <end position="26"/>
    </location>
</feature>
<dbReference type="PANTHER" id="PTHR43542">
    <property type="entry name" value="METHYLTRANSFERASE"/>
    <property type="match status" value="1"/>
</dbReference>
<evidence type="ECO:0000313" key="5">
    <source>
        <dbReference type="Proteomes" id="UP000262172"/>
    </source>
</evidence>
<evidence type="ECO:0000256" key="2">
    <source>
        <dbReference type="ARBA" id="ARBA00022679"/>
    </source>
</evidence>
<name>A0A371NT78_9MICO</name>
<dbReference type="Gene3D" id="3.40.50.150">
    <property type="entry name" value="Vaccinia Virus protein VP39"/>
    <property type="match status" value="1"/>
</dbReference>
<dbReference type="EMBL" id="QUAB01000045">
    <property type="protein sequence ID" value="REJ04805.1"/>
    <property type="molecule type" value="Genomic_DNA"/>
</dbReference>
<dbReference type="InterPro" id="IPR029063">
    <property type="entry name" value="SAM-dependent_MTases_sf"/>
</dbReference>
<dbReference type="InterPro" id="IPR002052">
    <property type="entry name" value="DNA_methylase_N6_adenine_CS"/>
</dbReference>
<dbReference type="CDD" id="cd02440">
    <property type="entry name" value="AdoMet_MTases"/>
    <property type="match status" value="1"/>
</dbReference>
<dbReference type="AlphaFoldDB" id="A0A371NT78"/>
<dbReference type="Proteomes" id="UP000262172">
    <property type="component" value="Unassembled WGS sequence"/>
</dbReference>
<evidence type="ECO:0000313" key="4">
    <source>
        <dbReference type="EMBL" id="REJ04805.1"/>
    </source>
</evidence>